<dbReference type="PANTHER" id="PTHR30093:SF2">
    <property type="entry name" value="TYPE II SECRETION SYSTEM PROTEIN H"/>
    <property type="match status" value="1"/>
</dbReference>
<gene>
    <name evidence="2" type="ORF">Q31b_00400</name>
</gene>
<dbReference type="Pfam" id="PF07596">
    <property type="entry name" value="SBP_bac_10"/>
    <property type="match status" value="1"/>
</dbReference>
<proteinExistence type="predicted"/>
<dbReference type="PANTHER" id="PTHR30093">
    <property type="entry name" value="GENERAL SECRETION PATHWAY PROTEIN G"/>
    <property type="match status" value="1"/>
</dbReference>
<dbReference type="InterPro" id="IPR011453">
    <property type="entry name" value="DUF1559"/>
</dbReference>
<dbReference type="EMBL" id="SJPY01000001">
    <property type="protein sequence ID" value="TWU44870.1"/>
    <property type="molecule type" value="Genomic_DNA"/>
</dbReference>
<evidence type="ECO:0000313" key="3">
    <source>
        <dbReference type="Proteomes" id="UP000315471"/>
    </source>
</evidence>
<dbReference type="InterPro" id="IPR027558">
    <property type="entry name" value="Pre_pil_HX9DG_C"/>
</dbReference>
<dbReference type="InterPro" id="IPR045584">
    <property type="entry name" value="Pilin-like"/>
</dbReference>
<dbReference type="Gene3D" id="3.30.700.10">
    <property type="entry name" value="Glycoprotein, Type 4 Pilin"/>
    <property type="match status" value="1"/>
</dbReference>
<dbReference type="RefSeq" id="WP_231617186.1">
    <property type="nucleotide sequence ID" value="NZ_SJPY01000001.1"/>
</dbReference>
<name>A0A5C6E7R1_9BACT</name>
<dbReference type="NCBIfam" id="TIGR04294">
    <property type="entry name" value="pre_pil_HX9DG"/>
    <property type="match status" value="1"/>
</dbReference>
<organism evidence="2 3">
    <name type="scientific">Novipirellula aureliae</name>
    <dbReference type="NCBI Taxonomy" id="2527966"/>
    <lineage>
        <taxon>Bacteria</taxon>
        <taxon>Pseudomonadati</taxon>
        <taxon>Planctomycetota</taxon>
        <taxon>Planctomycetia</taxon>
        <taxon>Pirellulales</taxon>
        <taxon>Pirellulaceae</taxon>
        <taxon>Novipirellula</taxon>
    </lineage>
</organism>
<comment type="caution">
    <text evidence="2">The sequence shown here is derived from an EMBL/GenBank/DDBJ whole genome shotgun (WGS) entry which is preliminary data.</text>
</comment>
<evidence type="ECO:0000259" key="1">
    <source>
        <dbReference type="Pfam" id="PF07596"/>
    </source>
</evidence>
<feature type="domain" description="DUF1559" evidence="1">
    <location>
        <begin position="31"/>
        <end position="376"/>
    </location>
</feature>
<dbReference type="Proteomes" id="UP000315471">
    <property type="component" value="Unassembled WGS sequence"/>
</dbReference>
<dbReference type="SUPFAM" id="SSF54523">
    <property type="entry name" value="Pili subunits"/>
    <property type="match status" value="1"/>
</dbReference>
<protein>
    <recommendedName>
        <fullName evidence="1">DUF1559 domain-containing protein</fullName>
    </recommendedName>
</protein>
<evidence type="ECO:0000313" key="2">
    <source>
        <dbReference type="EMBL" id="TWU44870.1"/>
    </source>
</evidence>
<sequence length="418" mass="45481">MKQKTAFTMVEVFTVVAIIGVLVGLLLPAIQASREMVRRTSCANNFMQIGLAIHGYHQAFKQLPVQLSGSEGSTTPSVDNDRRLSAFVALLPFLDEQPRWEIINRSIRKDDSRLRSYAFYLGYSYNDGWGMSMDEEEAEEPDSDATWVAGGPEPFDGDYYPWSSEIRPLRCPSDPGIGLPALGRTNYAVCLGDGMVAADSGPMKERNGRFVIDAKLEKQTELAMRGMFVPRVIMRFSDVTDGLSTTIMMAEIATDLGDQSILTKPIAGPGIVLASNPNWARDQQLIDVDRPEFWQMQSNASVLAADNSVGRGSRWADGMPVYTAVNTILPPNREIVLQADRDDTWGVLGASSRHQGGAHVCMGDGKVTFVNDSIDAGHPSAASVFVGSVNEELIESPYGLWGALGTRASHELSAISGP</sequence>
<reference evidence="2 3" key="1">
    <citation type="submission" date="2019-02" db="EMBL/GenBank/DDBJ databases">
        <title>Deep-cultivation of Planctomycetes and their phenomic and genomic characterization uncovers novel biology.</title>
        <authorList>
            <person name="Wiegand S."/>
            <person name="Jogler M."/>
            <person name="Boedeker C."/>
            <person name="Pinto D."/>
            <person name="Vollmers J."/>
            <person name="Rivas-Marin E."/>
            <person name="Kohn T."/>
            <person name="Peeters S.H."/>
            <person name="Heuer A."/>
            <person name="Rast P."/>
            <person name="Oberbeckmann S."/>
            <person name="Bunk B."/>
            <person name="Jeske O."/>
            <person name="Meyerdierks A."/>
            <person name="Storesund J.E."/>
            <person name="Kallscheuer N."/>
            <person name="Luecker S."/>
            <person name="Lage O.M."/>
            <person name="Pohl T."/>
            <person name="Merkel B.J."/>
            <person name="Hornburger P."/>
            <person name="Mueller R.-W."/>
            <person name="Bruemmer F."/>
            <person name="Labrenz M."/>
            <person name="Spormann A.M."/>
            <person name="Op Den Camp H."/>
            <person name="Overmann J."/>
            <person name="Amann R."/>
            <person name="Jetten M.S.M."/>
            <person name="Mascher T."/>
            <person name="Medema M.H."/>
            <person name="Devos D.P."/>
            <person name="Kaster A.-K."/>
            <person name="Ovreas L."/>
            <person name="Rohde M."/>
            <person name="Galperin M.Y."/>
            <person name="Jogler C."/>
        </authorList>
    </citation>
    <scope>NUCLEOTIDE SEQUENCE [LARGE SCALE GENOMIC DNA]</scope>
    <source>
        <strain evidence="2 3">Q31b</strain>
    </source>
</reference>
<accession>A0A5C6E7R1</accession>
<keyword evidence="3" id="KW-1185">Reference proteome</keyword>
<dbReference type="AlphaFoldDB" id="A0A5C6E7R1"/>